<dbReference type="InterPro" id="IPR002347">
    <property type="entry name" value="SDR_fam"/>
</dbReference>
<dbReference type="Gene3D" id="3.40.50.720">
    <property type="entry name" value="NAD(P)-binding Rossmann-like Domain"/>
    <property type="match status" value="1"/>
</dbReference>
<dbReference type="PANTHER" id="PTHR42901">
    <property type="entry name" value="ALCOHOL DEHYDROGENASE"/>
    <property type="match status" value="1"/>
</dbReference>
<dbReference type="PANTHER" id="PTHR42901:SF1">
    <property type="entry name" value="ALCOHOL DEHYDROGENASE"/>
    <property type="match status" value="1"/>
</dbReference>
<dbReference type="GO" id="GO:0016491">
    <property type="term" value="F:oxidoreductase activity"/>
    <property type="evidence" value="ECO:0007669"/>
    <property type="project" value="UniProtKB-KW"/>
</dbReference>
<dbReference type="STRING" id="317577.GCA_000419625_01664"/>
<dbReference type="InterPro" id="IPR036291">
    <property type="entry name" value="NAD(P)-bd_dom_sf"/>
</dbReference>
<evidence type="ECO:0000313" key="4">
    <source>
        <dbReference type="Proteomes" id="UP000259030"/>
    </source>
</evidence>
<sequence length="235" mass="24819">MTASSLSVPPRPLAGQVIAVSGADQGYGRLTAAALARAGASVALIGQSTETLSSLASRLEQQGGTAFPIQADVTVVMDWLSAQERILELFGQLGGIVHVADRRTQTHFTALSEGEWMELFNANLKSSVAIAQIIARRLNGTWLTLIGPHLDDTDVQVWPQRGALEGLVRHAWRGGVRANLILPARASSGDETLDAPVSDTVVALAAPGLAHLSGTVLDVPLPDVPKLRVPEMPYL</sequence>
<dbReference type="EMBL" id="CP021081">
    <property type="protein sequence ID" value="ASN81505.1"/>
    <property type="molecule type" value="Genomic_DNA"/>
</dbReference>
<evidence type="ECO:0000256" key="2">
    <source>
        <dbReference type="ARBA" id="ARBA00023002"/>
    </source>
</evidence>
<evidence type="ECO:0000313" key="3">
    <source>
        <dbReference type="EMBL" id="ASN81505.1"/>
    </source>
</evidence>
<dbReference type="KEGG" id="dfc:DFI_11305"/>
<evidence type="ECO:0000256" key="1">
    <source>
        <dbReference type="ARBA" id="ARBA00006484"/>
    </source>
</evidence>
<name>A0A221SXY0_9DEIO</name>
<dbReference type="AlphaFoldDB" id="A0A221SXY0"/>
<dbReference type="Proteomes" id="UP000259030">
    <property type="component" value="Chromosome"/>
</dbReference>
<dbReference type="SUPFAM" id="SSF51735">
    <property type="entry name" value="NAD(P)-binding Rossmann-fold domains"/>
    <property type="match status" value="1"/>
</dbReference>
<protein>
    <submittedName>
        <fullName evidence="3">Short-chain dehydrogenase</fullName>
    </submittedName>
</protein>
<dbReference type="Pfam" id="PF00106">
    <property type="entry name" value="adh_short"/>
    <property type="match status" value="1"/>
</dbReference>
<keyword evidence="2" id="KW-0560">Oxidoreductase</keyword>
<reference evidence="3 4" key="1">
    <citation type="submission" date="2017-05" db="EMBL/GenBank/DDBJ databases">
        <title>The complete genome sequence of Deinococcus ficus isolated from the rhizosphere of the Ficus religiosa L. in Taiwan.</title>
        <authorList>
            <person name="Wu K.-M."/>
            <person name="Liao T.-L."/>
            <person name="Liu Y.-M."/>
            <person name="Young C.-C."/>
            <person name="Tsai S.-F."/>
        </authorList>
    </citation>
    <scope>NUCLEOTIDE SEQUENCE [LARGE SCALE GENOMIC DNA]</scope>
    <source>
        <strain evidence="3 4">CC-FR2-10</strain>
    </source>
</reference>
<keyword evidence="4" id="KW-1185">Reference proteome</keyword>
<comment type="similarity">
    <text evidence="1">Belongs to the short-chain dehydrogenases/reductases (SDR) family.</text>
</comment>
<gene>
    <name evidence="3" type="ORF">DFI_11305</name>
</gene>
<accession>A0A221SXY0</accession>
<dbReference type="RefSeq" id="WP_027463179.1">
    <property type="nucleotide sequence ID" value="NZ_CP021081.1"/>
</dbReference>
<organism evidence="3 4">
    <name type="scientific">Deinococcus ficus</name>
    <dbReference type="NCBI Taxonomy" id="317577"/>
    <lineage>
        <taxon>Bacteria</taxon>
        <taxon>Thermotogati</taxon>
        <taxon>Deinococcota</taxon>
        <taxon>Deinococci</taxon>
        <taxon>Deinococcales</taxon>
        <taxon>Deinococcaceae</taxon>
        <taxon>Deinococcus</taxon>
    </lineage>
</organism>
<proteinExistence type="inferred from homology"/>